<evidence type="ECO:0000256" key="2">
    <source>
        <dbReference type="SAM" id="SignalP"/>
    </source>
</evidence>
<feature type="chain" id="PRO_5043639444" description="Pectin acetylesterase" evidence="2">
    <location>
        <begin position="22"/>
        <end position="437"/>
    </location>
</feature>
<comment type="caution">
    <text evidence="3">The sequence shown here is derived from an EMBL/GenBank/DDBJ whole genome shotgun (WGS) entry which is preliminary data.</text>
</comment>
<protein>
    <recommendedName>
        <fullName evidence="5">Pectin acetylesterase</fullName>
    </recommendedName>
</protein>
<dbReference type="AlphaFoldDB" id="A0AAU9WPW2"/>
<dbReference type="InterPro" id="IPR004963">
    <property type="entry name" value="PAE/NOTUM"/>
</dbReference>
<feature type="signal peptide" evidence="2">
    <location>
        <begin position="1"/>
        <end position="21"/>
    </location>
</feature>
<dbReference type="GO" id="GO:0016787">
    <property type="term" value="F:hydrolase activity"/>
    <property type="evidence" value="ECO:0007669"/>
    <property type="project" value="InterPro"/>
</dbReference>
<dbReference type="Pfam" id="PF03283">
    <property type="entry name" value="PAE"/>
    <property type="match status" value="1"/>
</dbReference>
<evidence type="ECO:0000313" key="3">
    <source>
        <dbReference type="EMBL" id="CAH3121365.1"/>
    </source>
</evidence>
<dbReference type="PANTHER" id="PTHR21562:SF122">
    <property type="entry name" value="PALMITOLEOYL-PROTEIN CARBOXYLESTERASE NOTUM"/>
    <property type="match status" value="1"/>
</dbReference>
<evidence type="ECO:0000256" key="1">
    <source>
        <dbReference type="ARBA" id="ARBA00010213"/>
    </source>
</evidence>
<dbReference type="Proteomes" id="UP001159428">
    <property type="component" value="Unassembled WGS sequence"/>
</dbReference>
<evidence type="ECO:0000313" key="4">
    <source>
        <dbReference type="Proteomes" id="UP001159428"/>
    </source>
</evidence>
<dbReference type="EMBL" id="CALNXJ010000018">
    <property type="protein sequence ID" value="CAH3121365.1"/>
    <property type="molecule type" value="Genomic_DNA"/>
</dbReference>
<gene>
    <name evidence="3" type="ORF">PMEA_00009180</name>
</gene>
<accession>A0AAU9WPW2</accession>
<keyword evidence="4" id="KW-1185">Reference proteome</keyword>
<proteinExistence type="inferred from homology"/>
<evidence type="ECO:0008006" key="5">
    <source>
        <dbReference type="Google" id="ProtNLM"/>
    </source>
</evidence>
<reference evidence="3 4" key="1">
    <citation type="submission" date="2022-05" db="EMBL/GenBank/DDBJ databases">
        <authorList>
            <consortium name="Genoscope - CEA"/>
            <person name="William W."/>
        </authorList>
    </citation>
    <scope>NUCLEOTIDE SEQUENCE [LARGE SCALE GENOMIC DNA]</scope>
</reference>
<sequence length="437" mass="49490">MFLVFTTVFFWAFLSVPLVDCSIDLQQESWNELSHQFVHLAKKCYLSRDIFMMRLHHLTDRNVTCNDGTPAGYYLRRAHGSKRWIVYLEGGEFCTSAESCEARYSDMTHLMSSARWNPVKEGSGILSTKQHLNPTWWNANHVYVPYCSSDAWIGNASANETGERFSFVGSRILERVFTELMSKGLEHAERVLLAGSSAGGIGVILNLDRIAKRLQTGGFKIDVRGLADSGWYLDIPSCPAGGKHCQRAKIQENVTKMAIAYWRGVVPDDCARRNPQKKWKCFFGEQVYRTDDKSPKHSPLFVFQWLYDSAQLVWSIGAHIMRPGQLSDEEQARVSYIGNEVRNSFNRTKGLSCAVFAPSCIFHSILNQNDWLNVLVKGKNLNQALNDWYQSSGQTTQDCQTLIETECTVPQCALTCPSGWKLMGQRSRSKHTKPPSD</sequence>
<organism evidence="3 4">
    <name type="scientific">Pocillopora meandrina</name>
    <dbReference type="NCBI Taxonomy" id="46732"/>
    <lineage>
        <taxon>Eukaryota</taxon>
        <taxon>Metazoa</taxon>
        <taxon>Cnidaria</taxon>
        <taxon>Anthozoa</taxon>
        <taxon>Hexacorallia</taxon>
        <taxon>Scleractinia</taxon>
        <taxon>Astrocoeniina</taxon>
        <taxon>Pocilloporidae</taxon>
        <taxon>Pocillopora</taxon>
    </lineage>
</organism>
<name>A0AAU9WPW2_9CNID</name>
<comment type="similarity">
    <text evidence="1">Belongs to the pectinacetylesterase family. Notum subfamily.</text>
</comment>
<dbReference type="PANTHER" id="PTHR21562">
    <property type="entry name" value="NOTUM-RELATED"/>
    <property type="match status" value="1"/>
</dbReference>
<keyword evidence="2" id="KW-0732">Signal</keyword>